<dbReference type="KEGG" id="pye:A6J80_10770"/>
<keyword evidence="2" id="KW-1185">Reference proteome</keyword>
<reference evidence="1" key="1">
    <citation type="submission" date="2017-12" db="EMBL/GenBank/DDBJ databases">
        <title>FDA dAtabase for Regulatory Grade micrObial Sequences (FDA-ARGOS): Supporting development and validation of Infectious Disease Dx tests.</title>
        <authorList>
            <person name="Campos J."/>
            <person name="Goldberg B."/>
            <person name="Tallon L."/>
            <person name="Sadzewicz L."/>
            <person name="Sengamalay N."/>
            <person name="Ott S."/>
            <person name="Godinez A."/>
            <person name="Nagaraj S."/>
            <person name="Vyas G."/>
            <person name="Aluvathingal J."/>
            <person name="Nadendla S."/>
            <person name="Geyer C."/>
            <person name="Nandy P."/>
            <person name="Hobson J."/>
            <person name="Sichtig H."/>
        </authorList>
    </citation>
    <scope>NUCLEOTIDE SEQUENCE</scope>
    <source>
        <strain evidence="1">FDAARGOS_252</strain>
    </source>
</reference>
<dbReference type="Proteomes" id="UP000191257">
    <property type="component" value="Chromosome"/>
</dbReference>
<dbReference type="STRING" id="147645.A6J80_10770"/>
<dbReference type="RefSeq" id="WP_080621469.1">
    <property type="nucleotide sequence ID" value="NZ_CAWMZI010000001.1"/>
</dbReference>
<evidence type="ECO:0000313" key="2">
    <source>
        <dbReference type="Proteomes" id="UP000191257"/>
    </source>
</evidence>
<dbReference type="AlphaFoldDB" id="A0A1V0GSM4"/>
<evidence type="ECO:0008006" key="3">
    <source>
        <dbReference type="Google" id="ProtNLM"/>
    </source>
</evidence>
<protein>
    <recommendedName>
        <fullName evidence="3">ArsR family transcriptional regulator</fullName>
    </recommendedName>
</protein>
<name>A0A1V0GSM4_9RHOB</name>
<dbReference type="EMBL" id="CP020442">
    <property type="protein sequence ID" value="ARC36800.1"/>
    <property type="molecule type" value="Genomic_DNA"/>
</dbReference>
<evidence type="ECO:0000313" key="1">
    <source>
        <dbReference type="EMBL" id="ARC36800.1"/>
    </source>
</evidence>
<organism evidence="1 2">
    <name type="scientific">Paracoccus yeei</name>
    <dbReference type="NCBI Taxonomy" id="147645"/>
    <lineage>
        <taxon>Bacteria</taxon>
        <taxon>Pseudomonadati</taxon>
        <taxon>Pseudomonadota</taxon>
        <taxon>Alphaproteobacteria</taxon>
        <taxon>Rhodobacterales</taxon>
        <taxon>Paracoccaceae</taxon>
        <taxon>Paracoccus</taxon>
    </lineage>
</organism>
<sequence length="109" mass="11745">MPDHGSNQTRTLEVITAEHRALAILRALARSPSGRSNEEILGSWLGQLGMPSSRVTLRDTLDHLATRGLIAISQIQNLKVAEITRQGQEVGEGIVVTEGISRPGADCSY</sequence>
<gene>
    <name evidence="1" type="ORF">A6J80_10770</name>
</gene>
<proteinExistence type="predicted"/>
<accession>A0A1V0GSM4</accession>